<reference evidence="4 5" key="1">
    <citation type="submission" date="2016-03" db="EMBL/GenBank/DDBJ databases">
        <title>EvidentialGene: Evidence-directed Construction of Genes on Genomes.</title>
        <authorList>
            <person name="Gilbert D.G."/>
            <person name="Choi J.-H."/>
            <person name="Mockaitis K."/>
            <person name="Colbourne J."/>
            <person name="Pfrender M."/>
        </authorList>
    </citation>
    <scope>NUCLEOTIDE SEQUENCE [LARGE SCALE GENOMIC DNA]</scope>
    <source>
        <strain evidence="4 5">Xinb3</strain>
        <tissue evidence="4">Complete organism</tissue>
    </source>
</reference>
<dbReference type="InterPro" id="IPR019545">
    <property type="entry name" value="DM13_domain"/>
</dbReference>
<evidence type="ECO:0000256" key="2">
    <source>
        <dbReference type="SAM" id="MobiDB-lite"/>
    </source>
</evidence>
<feature type="region of interest" description="Disordered" evidence="2">
    <location>
        <begin position="469"/>
        <end position="494"/>
    </location>
</feature>
<organism evidence="4 5">
    <name type="scientific">Daphnia magna</name>
    <dbReference type="NCBI Taxonomy" id="35525"/>
    <lineage>
        <taxon>Eukaryota</taxon>
        <taxon>Metazoa</taxon>
        <taxon>Ecdysozoa</taxon>
        <taxon>Arthropoda</taxon>
        <taxon>Crustacea</taxon>
        <taxon>Branchiopoda</taxon>
        <taxon>Diplostraca</taxon>
        <taxon>Cladocera</taxon>
        <taxon>Anomopoda</taxon>
        <taxon>Daphniidae</taxon>
        <taxon>Daphnia</taxon>
    </lineage>
</organism>
<gene>
    <name evidence="4" type="ORF">APZ42_024496</name>
</gene>
<dbReference type="InterPro" id="IPR045266">
    <property type="entry name" value="DOH_DOMON"/>
</dbReference>
<comment type="caution">
    <text evidence="4">The sequence shown here is derived from an EMBL/GenBank/DDBJ whole genome shotgun (WGS) entry which is preliminary data.</text>
</comment>
<evidence type="ECO:0000256" key="3">
    <source>
        <dbReference type="SAM" id="SignalP"/>
    </source>
</evidence>
<dbReference type="SMART" id="SM00686">
    <property type="entry name" value="DM13"/>
    <property type="match status" value="2"/>
</dbReference>
<dbReference type="PROSITE" id="PS50836">
    <property type="entry name" value="DOMON"/>
    <property type="match status" value="1"/>
</dbReference>
<name>A0A0P5SBR4_9CRUS</name>
<dbReference type="PANTHER" id="PTHR24036:SF5">
    <property type="entry name" value="THROMBOMODULIN"/>
    <property type="match status" value="1"/>
</dbReference>
<dbReference type="CDD" id="cd09631">
    <property type="entry name" value="DOMON_DOH"/>
    <property type="match status" value="1"/>
</dbReference>
<evidence type="ECO:0000256" key="1">
    <source>
        <dbReference type="ARBA" id="ARBA00022737"/>
    </source>
</evidence>
<keyword evidence="3" id="KW-0732">Signal</keyword>
<evidence type="ECO:0000313" key="4">
    <source>
        <dbReference type="EMBL" id="KZS10878.1"/>
    </source>
</evidence>
<dbReference type="AlphaFoldDB" id="A0A0P5SBR4"/>
<dbReference type="PANTHER" id="PTHR24036">
    <property type="entry name" value="SKELETOR-RELATED"/>
    <property type="match status" value="1"/>
</dbReference>
<dbReference type="PROSITE" id="PS51549">
    <property type="entry name" value="DM13"/>
    <property type="match status" value="2"/>
</dbReference>
<feature type="signal peptide" evidence="3">
    <location>
        <begin position="1"/>
        <end position="20"/>
    </location>
</feature>
<dbReference type="EMBL" id="LRGB01001663">
    <property type="protein sequence ID" value="KZS10878.1"/>
    <property type="molecule type" value="Genomic_DNA"/>
</dbReference>
<dbReference type="OrthoDB" id="2448405at2759"/>
<keyword evidence="5" id="KW-1185">Reference proteome</keyword>
<sequence length="716" mass="79005">MPFRSIYVVLLAVTFGCCWAKKAEMSKYGWYIGDLARDVSGQVYAVSDEVLFIKGFVYGGTGPDAYFWAGNSSRPNPVGSVIPYPADYQGKEAPVLGRYDNKDVLLKLPLGMKVRDLRWLSVWCRRFAVDFGSVQFPADLDPAKPQVLPEFKRLGHGLRSGSVTILDAKTFYIPNLHYDGAAPDAYFWVGTGTVPNAQGIKVPNELGDTNNLRGYQGEDIEIQLPGDLTVHDIDWLSVWCISFRENFGHVMIPKNLDVPPALGQNQLTTTKIPSETSGAGATVGEGHEFDSCIQLLNGRMQVQWEAILEGVIIRLSARMDENEYMSFGISGAEGRTQMIGADVAVAYFNSEDNKFYAEDYILNAKSQCDGNNGVCPDSRIGGRNDVSMLYGQRIDGVTTVAYQRSLDAQQDKFDQVIPPVGRVNVIAAIGPLNSRKEANYHSTDRTGPQEDHRIDFTSRGVNQCPVLLAPEDKTKQHGSGGSSSSGTSTENAIQPWKPNVISGKTELRARIGPTGGKKGYTAITGQPSWGIAWYINDLLIPEIYVERGETYTFLVEGGNDPTNSARWHPLYITDNQEGGYGQKTDAQQREQRVFAGIEFDPSGFPFPTAAGSLCEWKHKTVDKWAVSETFEEYTQTLILECESDREQPANLTWTVPLNAPNTLYYQCYTHNSLGWKINVVDRGFEPPKARGAASSLVGFRISSLAVLLLPLSVLFL</sequence>
<feature type="chain" id="PRO_5013462371" evidence="3">
    <location>
        <begin position="21"/>
        <end position="716"/>
    </location>
</feature>
<accession>A0A0P5SBR4</accession>
<dbReference type="Pfam" id="PF10517">
    <property type="entry name" value="DM13"/>
    <property type="match status" value="2"/>
</dbReference>
<proteinExistence type="predicted"/>
<protein>
    <submittedName>
        <fullName evidence="4">DOMON domain-containing protein</fullName>
    </submittedName>
</protein>
<dbReference type="InterPro" id="IPR052126">
    <property type="entry name" value="Spindle_Org/Thrombomodulin"/>
</dbReference>
<evidence type="ECO:0000313" key="5">
    <source>
        <dbReference type="Proteomes" id="UP000076858"/>
    </source>
</evidence>
<dbReference type="InterPro" id="IPR005018">
    <property type="entry name" value="DOMON_domain"/>
</dbReference>
<dbReference type="Proteomes" id="UP000076858">
    <property type="component" value="Unassembled WGS sequence"/>
</dbReference>
<dbReference type="Pfam" id="PF03351">
    <property type="entry name" value="DOMON"/>
    <property type="match status" value="1"/>
</dbReference>
<keyword evidence="1" id="KW-0677">Repeat</keyword>
<dbReference type="SMART" id="SM00664">
    <property type="entry name" value="DoH"/>
    <property type="match status" value="1"/>
</dbReference>
<dbReference type="PROSITE" id="PS51257">
    <property type="entry name" value="PROKAR_LIPOPROTEIN"/>
    <property type="match status" value="1"/>
</dbReference>